<feature type="domain" description="SANT" evidence="6">
    <location>
        <begin position="1"/>
        <end position="33"/>
    </location>
</feature>
<evidence type="ECO:0000256" key="5">
    <source>
        <dbReference type="SAM" id="MobiDB-lite"/>
    </source>
</evidence>
<evidence type="ECO:0000256" key="4">
    <source>
        <dbReference type="ARBA" id="ARBA00023242"/>
    </source>
</evidence>
<protein>
    <submittedName>
        <fullName evidence="7">Unnamed protein product</fullName>
    </submittedName>
</protein>
<keyword evidence="3" id="KW-0804">Transcription</keyword>
<dbReference type="InterPro" id="IPR032451">
    <property type="entry name" value="SMARCC_C"/>
</dbReference>
<keyword evidence="4" id="KW-0539">Nucleus</keyword>
<dbReference type="InterPro" id="IPR009057">
    <property type="entry name" value="Homeodomain-like_sf"/>
</dbReference>
<dbReference type="Gene3D" id="1.10.10.60">
    <property type="entry name" value="Homeodomain-like"/>
    <property type="match status" value="1"/>
</dbReference>
<dbReference type="Proteomes" id="UP001165120">
    <property type="component" value="Unassembled WGS sequence"/>
</dbReference>
<reference evidence="7" key="1">
    <citation type="submission" date="2023-04" db="EMBL/GenBank/DDBJ databases">
        <title>Candida boidinii NBRC 10035.</title>
        <authorList>
            <person name="Ichikawa N."/>
            <person name="Sato H."/>
            <person name="Tonouchi N."/>
        </authorList>
    </citation>
    <scope>NUCLEOTIDE SEQUENCE</scope>
    <source>
        <strain evidence="7">NBRC 10035</strain>
    </source>
</reference>
<feature type="compositionally biased region" description="Basic and acidic residues" evidence="5">
    <location>
        <begin position="233"/>
        <end position="242"/>
    </location>
</feature>
<dbReference type="GO" id="GO:0016514">
    <property type="term" value="C:SWI/SNF complex"/>
    <property type="evidence" value="ECO:0007669"/>
    <property type="project" value="TreeGrafter"/>
</dbReference>
<organism evidence="7 8">
    <name type="scientific">Candida boidinii</name>
    <name type="common">Yeast</name>
    <dbReference type="NCBI Taxonomy" id="5477"/>
    <lineage>
        <taxon>Eukaryota</taxon>
        <taxon>Fungi</taxon>
        <taxon>Dikarya</taxon>
        <taxon>Ascomycota</taxon>
        <taxon>Saccharomycotina</taxon>
        <taxon>Pichiomycetes</taxon>
        <taxon>Pichiales</taxon>
        <taxon>Pichiaceae</taxon>
        <taxon>Ogataea</taxon>
        <taxon>Ogataea/Candida clade</taxon>
    </lineage>
</organism>
<dbReference type="Pfam" id="PF16495">
    <property type="entry name" value="SWIRM-assoc_1"/>
    <property type="match status" value="1"/>
</dbReference>
<evidence type="ECO:0000259" key="6">
    <source>
        <dbReference type="PROSITE" id="PS51293"/>
    </source>
</evidence>
<keyword evidence="1" id="KW-0805">Transcription regulation</keyword>
<dbReference type="GO" id="GO:0042393">
    <property type="term" value="F:histone binding"/>
    <property type="evidence" value="ECO:0007669"/>
    <property type="project" value="TreeGrafter"/>
</dbReference>
<dbReference type="AlphaFoldDB" id="A0A9W6T9Y5"/>
<dbReference type="PANTHER" id="PTHR12802">
    <property type="entry name" value="SWI/SNF COMPLEX-RELATED"/>
    <property type="match status" value="1"/>
</dbReference>
<evidence type="ECO:0000256" key="1">
    <source>
        <dbReference type="ARBA" id="ARBA00023015"/>
    </source>
</evidence>
<dbReference type="InterPro" id="IPR017884">
    <property type="entry name" value="SANT_dom"/>
</dbReference>
<sequence length="287" mass="32219">MYDDDWNTICGHVGSRTKEQCISKFIQLPIEDTYLEQIIPKSQFKKLQNLKKSTVNGVNKIEQDDDEEEEGYDTTNKINTVNQLIDLIISKVDGNQVKKTISEELGDEDILKGLKYSIGSISGSAKLESDNIISEEKNLLRELVELELNKIDIKMKRLTIVEKTLELEKKEVSRQKHDLITDRLSLRKQANLVQSKLLKAAELGATDEGLQLCEEAVIEANKAPRIVNTRKLNKMDGERDNDSTSGGDGDESNSNLPNGDKKGKVIGENSFEPLSVQTPQVFKVWSA</sequence>
<keyword evidence="8" id="KW-1185">Reference proteome</keyword>
<evidence type="ECO:0000256" key="2">
    <source>
        <dbReference type="ARBA" id="ARBA00023125"/>
    </source>
</evidence>
<dbReference type="CDD" id="cd00167">
    <property type="entry name" value="SANT"/>
    <property type="match status" value="1"/>
</dbReference>
<name>A0A9W6T9Y5_CANBO</name>
<dbReference type="GO" id="GO:0045893">
    <property type="term" value="P:positive regulation of DNA-templated transcription"/>
    <property type="evidence" value="ECO:0007669"/>
    <property type="project" value="TreeGrafter"/>
</dbReference>
<evidence type="ECO:0000256" key="3">
    <source>
        <dbReference type="ARBA" id="ARBA00023163"/>
    </source>
</evidence>
<feature type="region of interest" description="Disordered" evidence="5">
    <location>
        <begin position="229"/>
        <end position="271"/>
    </location>
</feature>
<dbReference type="SUPFAM" id="SSF46689">
    <property type="entry name" value="Homeodomain-like"/>
    <property type="match status" value="1"/>
</dbReference>
<dbReference type="PANTHER" id="PTHR12802:SF41">
    <property type="entry name" value="BRAHMA ASSOCIATED PROTEIN 155 KDA"/>
    <property type="match status" value="1"/>
</dbReference>
<accession>A0A9W6T9Y5</accession>
<dbReference type="EMBL" id="BSXN01004771">
    <property type="protein sequence ID" value="GME81826.1"/>
    <property type="molecule type" value="Genomic_DNA"/>
</dbReference>
<comment type="caution">
    <text evidence="7">The sequence shown here is derived from an EMBL/GenBank/DDBJ whole genome shotgun (WGS) entry which is preliminary data.</text>
</comment>
<evidence type="ECO:0000313" key="7">
    <source>
        <dbReference type="EMBL" id="GME81826.1"/>
    </source>
</evidence>
<dbReference type="GO" id="GO:0003677">
    <property type="term" value="F:DNA binding"/>
    <property type="evidence" value="ECO:0007669"/>
    <property type="project" value="UniProtKB-KW"/>
</dbReference>
<keyword evidence="2" id="KW-0238">DNA-binding</keyword>
<proteinExistence type="predicted"/>
<dbReference type="PROSITE" id="PS51293">
    <property type="entry name" value="SANT"/>
    <property type="match status" value="1"/>
</dbReference>
<dbReference type="InterPro" id="IPR001005">
    <property type="entry name" value="SANT/Myb"/>
</dbReference>
<evidence type="ECO:0000313" key="8">
    <source>
        <dbReference type="Proteomes" id="UP001165120"/>
    </source>
</evidence>
<gene>
    <name evidence="7" type="ORF">Cboi02_000666100</name>
</gene>